<dbReference type="Pfam" id="PF02117">
    <property type="entry name" value="7TM_GPCR_Sra"/>
    <property type="match status" value="2"/>
</dbReference>
<dbReference type="PANTHER" id="PTHR31357:SF4">
    <property type="entry name" value="SERPENTINE RECEPTOR CLASS ALPHA-34"/>
    <property type="match status" value="1"/>
</dbReference>
<dbReference type="GO" id="GO:0004984">
    <property type="term" value="F:olfactory receptor activity"/>
    <property type="evidence" value="ECO:0007669"/>
    <property type="project" value="TreeGrafter"/>
</dbReference>
<dbReference type="FunCoup" id="E3NG48">
    <property type="interactions" value="4"/>
</dbReference>
<feature type="transmembrane region" description="Helical" evidence="5">
    <location>
        <begin position="597"/>
        <end position="617"/>
    </location>
</feature>
<feature type="transmembrane region" description="Helical" evidence="5">
    <location>
        <begin position="377"/>
        <end position="401"/>
    </location>
</feature>
<keyword evidence="3 5" id="KW-1133">Transmembrane helix</keyword>
<feature type="transmembrane region" description="Helical" evidence="5">
    <location>
        <begin position="504"/>
        <end position="524"/>
    </location>
</feature>
<feature type="transmembrane region" description="Helical" evidence="5">
    <location>
        <begin position="421"/>
        <end position="443"/>
    </location>
</feature>
<dbReference type="InParanoid" id="E3NG48"/>
<feature type="transmembrane region" description="Helical" evidence="5">
    <location>
        <begin position="71"/>
        <end position="90"/>
    </location>
</feature>
<dbReference type="GO" id="GO:0016020">
    <property type="term" value="C:membrane"/>
    <property type="evidence" value="ECO:0007669"/>
    <property type="project" value="UniProtKB-SubCell"/>
</dbReference>
<dbReference type="InterPro" id="IPR000344">
    <property type="entry name" value="7TM_GPCR_serpentine_rcpt_Sra"/>
</dbReference>
<dbReference type="PRINTS" id="PR00697">
    <property type="entry name" value="TMPROTEINSRA"/>
</dbReference>
<feature type="transmembrane region" description="Helical" evidence="5">
    <location>
        <begin position="248"/>
        <end position="271"/>
    </location>
</feature>
<evidence type="ECO:0000313" key="7">
    <source>
        <dbReference type="Proteomes" id="UP000008281"/>
    </source>
</evidence>
<dbReference type="InterPro" id="IPR051080">
    <property type="entry name" value="Nematode_rcpt-like_serp_alpha"/>
</dbReference>
<reference evidence="6" key="1">
    <citation type="submission" date="2007-07" db="EMBL/GenBank/DDBJ databases">
        <title>PCAP assembly of the Caenorhabditis remanei genome.</title>
        <authorList>
            <consortium name="The Caenorhabditis remanei Sequencing Consortium"/>
            <person name="Wilson R.K."/>
        </authorList>
    </citation>
    <scope>NUCLEOTIDE SEQUENCE [LARGE SCALE GENOMIC DNA]</scope>
    <source>
        <strain evidence="6">PB4641</strain>
    </source>
</reference>
<feature type="transmembrane region" description="Helical" evidence="5">
    <location>
        <begin position="127"/>
        <end position="146"/>
    </location>
</feature>
<feature type="transmembrane region" description="Helical" evidence="5">
    <location>
        <begin position="283"/>
        <end position="307"/>
    </location>
</feature>
<evidence type="ECO:0000256" key="1">
    <source>
        <dbReference type="ARBA" id="ARBA00004141"/>
    </source>
</evidence>
<evidence type="ECO:0000256" key="5">
    <source>
        <dbReference type="SAM" id="Phobius"/>
    </source>
</evidence>
<evidence type="ECO:0000256" key="4">
    <source>
        <dbReference type="ARBA" id="ARBA00023136"/>
    </source>
</evidence>
<keyword evidence="7" id="KW-1185">Reference proteome</keyword>
<feature type="transmembrane region" description="Helical" evidence="5">
    <location>
        <begin position="33"/>
        <end position="51"/>
    </location>
</feature>
<dbReference type="AlphaFoldDB" id="E3NG48"/>
<dbReference type="PANTHER" id="PTHR31357">
    <property type="entry name" value="SERPENTINE RECEPTOR CLASS ALPHA-10"/>
    <property type="match status" value="1"/>
</dbReference>
<evidence type="ECO:0000313" key="6">
    <source>
        <dbReference type="EMBL" id="EFO96925.1"/>
    </source>
</evidence>
<dbReference type="OrthoDB" id="5864786at2759"/>
<gene>
    <name evidence="6" type="primary">Cre-sra-36</name>
    <name evidence="6" type="ORF">CRE_09828</name>
</gene>
<feature type="transmembrane region" description="Helical" evidence="5">
    <location>
        <begin position="455"/>
        <end position="473"/>
    </location>
</feature>
<feature type="transmembrane region" description="Helical" evidence="5">
    <location>
        <begin position="202"/>
        <end position="221"/>
    </location>
</feature>
<accession>E3NG48</accession>
<dbReference type="eggNOG" id="ENOG502TGV3">
    <property type="taxonomic scope" value="Eukaryota"/>
</dbReference>
<protein>
    <submittedName>
        <fullName evidence="6">CRE-SRA-36 protein</fullName>
    </submittedName>
</protein>
<feature type="transmembrane region" description="Helical" evidence="5">
    <location>
        <begin position="552"/>
        <end position="577"/>
    </location>
</feature>
<name>E3NG48_CAERE</name>
<dbReference type="EMBL" id="DS268649">
    <property type="protein sequence ID" value="EFO96925.1"/>
    <property type="molecule type" value="Genomic_DNA"/>
</dbReference>
<organism evidence="7">
    <name type="scientific">Caenorhabditis remanei</name>
    <name type="common">Caenorhabditis vulgaris</name>
    <dbReference type="NCBI Taxonomy" id="31234"/>
    <lineage>
        <taxon>Eukaryota</taxon>
        <taxon>Metazoa</taxon>
        <taxon>Ecdysozoa</taxon>
        <taxon>Nematoda</taxon>
        <taxon>Chromadorea</taxon>
        <taxon>Rhabditida</taxon>
        <taxon>Rhabditina</taxon>
        <taxon>Rhabditomorpha</taxon>
        <taxon>Rhabditoidea</taxon>
        <taxon>Rhabditidae</taxon>
        <taxon>Peloderinae</taxon>
        <taxon>Caenorhabditis</taxon>
    </lineage>
</organism>
<proteinExistence type="predicted"/>
<dbReference type="GO" id="GO:0004930">
    <property type="term" value="F:G protein-coupled receptor activity"/>
    <property type="evidence" value="ECO:0007669"/>
    <property type="project" value="InterPro"/>
</dbReference>
<feature type="transmembrane region" description="Helical" evidence="5">
    <location>
        <begin position="153"/>
        <end position="175"/>
    </location>
</feature>
<comment type="subcellular location">
    <subcellularLocation>
        <location evidence="1">Membrane</location>
        <topology evidence="1">Multi-pass membrane protein</topology>
    </subcellularLocation>
</comment>
<evidence type="ECO:0000256" key="3">
    <source>
        <dbReference type="ARBA" id="ARBA00022989"/>
    </source>
</evidence>
<dbReference type="Proteomes" id="UP000008281">
    <property type="component" value="Unassembled WGS sequence"/>
</dbReference>
<keyword evidence="4 5" id="KW-0472">Membrane</keyword>
<sequence length="661" mass="76145">MSSMDPNISTISTTAIPSQCSNDIHMFQRNTPYFYINVAINQFLVVLTAFFTIRAVRLMWKRVFFSKSSRVLIYVGFVIVNVHELIYAYILTWSAPRSILHSNDACSIMFNEYECFSWYTANIFSRLLMLTFNCALTIDRVIALCIPRVPSTYLRGAMLSMTALIVSVIVCAHMTSDGPSNNIQSNCLHRNGRDINDLKYQIYMYLWVILVCMAFNAFAFWQARKMKRSHFDINERYTRKEAENSSRAISLIVSYQAMGLALYTFGLHFLLEFPSFLGPFYTGIGVLYLYTYPYACVSLPYGVLYTANKITKNRNKAVNELKKTNEDESQTGYFNKLKSGWESDFDSKFATVSVTPKAVTIKKLLTKKLFSSTTRNLLFYCMIYYVVHDIYFICTMNWSFYRSITRSDDSCRIMFHGSECYFLYIMGVFFRVLLPISQIAITVERIIVNFLPNSNLINPATLNTMTIILSVITTSKIKPSTHSEFNSPNCFQQMYPDMPTTRSLITLMVVFDVFCFPVNFLIMIRNRKKFNDLRDSHEYNLKSRYANKTNMYAAMSVSFVSFIQTLIYTVYIASLLITLKMFMTENGLFYGNNVALWFYTFPLAGFALPCSILLSFCSLSMKKKNKIGVIKTTNSYATQDAYFRILAHQWGSATSSRMSIA</sequence>
<keyword evidence="2 5" id="KW-0812">Transmembrane</keyword>
<evidence type="ECO:0000256" key="2">
    <source>
        <dbReference type="ARBA" id="ARBA00022692"/>
    </source>
</evidence>
<dbReference type="HOGENOM" id="CLU_415181_0_0_1"/>